<feature type="region of interest" description="Disordered" evidence="9">
    <location>
        <begin position="540"/>
        <end position="559"/>
    </location>
</feature>
<evidence type="ECO:0000256" key="3">
    <source>
        <dbReference type="ARBA" id="ARBA00022692"/>
    </source>
</evidence>
<comment type="caution">
    <text evidence="14">The sequence shown here is derived from an EMBL/GenBank/DDBJ whole genome shotgun (WGS) entry which is preliminary data.</text>
</comment>
<evidence type="ECO:0000259" key="12">
    <source>
        <dbReference type="Pfam" id="PF04234"/>
    </source>
</evidence>
<keyword evidence="6 10" id="KW-1133">Transmembrane helix</keyword>
<dbReference type="InterPro" id="IPR008457">
    <property type="entry name" value="Cu-R_CopD_dom"/>
</dbReference>
<dbReference type="PANTHER" id="PTHR34820">
    <property type="entry name" value="INNER MEMBRANE PROTEIN YEBZ"/>
    <property type="match status" value="1"/>
</dbReference>
<dbReference type="EMBL" id="JAATEJ010000045">
    <property type="protein sequence ID" value="NJP48317.1"/>
    <property type="molecule type" value="Genomic_DNA"/>
</dbReference>
<accession>A0ABX0ZZL1</accession>
<gene>
    <name evidence="14" type="ORF">HCN08_33685</name>
</gene>
<feature type="region of interest" description="Disordered" evidence="9">
    <location>
        <begin position="587"/>
        <end position="648"/>
    </location>
</feature>
<dbReference type="PROSITE" id="PS51318">
    <property type="entry name" value="TAT"/>
    <property type="match status" value="1"/>
</dbReference>
<dbReference type="InterPro" id="IPR032694">
    <property type="entry name" value="CopC/D"/>
</dbReference>
<proteinExistence type="predicted"/>
<evidence type="ECO:0000256" key="5">
    <source>
        <dbReference type="ARBA" id="ARBA00022729"/>
    </source>
</evidence>
<sequence length="801" mass="80409">MTRPWGRRCALTLLLLLGALTVLLRTAPPAVAHAYTIATSPSDGTEVAALPAQVRVTFDEPVTLPAAKGAASVLDEGGREVGSGSVRLVDGRRTLVIGIRPGLPKGSYLASWSVVSSDTHPVGGSLQFGYGVPANPVGTAPSPRPSAALELAAGVVKGLLYLGLVAAFGTLPAGLVLGADRDERRALVRTARAGVVLALLASAAQVAVQYLWDASAVPGGPTWAGLRAFAGSDYGQAVYVRAGLLAAALAVLPRLRGAAGGWWAAGAVLALAALGSVVRNGHGGTGSWWHFATTLVHVTCVVAWIGGLAVLGWLVLRRPPTPHRLTRLPLWSRYAATSVATLATTGLIQAVRQVRYLPALTTTTYGYVLLLKLTLVTSALLLAFRGNRWVVTRTTRRIAHPPQANADHGPGTPGVDAGAAPGPRTATAPGVEADAVSGPGPSTATGVDARAAQDSGTAWASGVDARAAQDSGTARATGVDAGAGHDPSVGPHAAEAHGLRAVPVSGADAAHGLRAVPVSGADAAHGLRTVPASGPDAAQALRTATASSSGTGAGHGLRAVPVSGADAAHGLRTVPASGPDAAHALRTATASSSGTGAGHGPGMATAPGPDTATAHGSRTATAPGPRAGRSPGPGPGPRGGGNHPTPRETARLRGWVRVEAGVGAVIVVVSGVLSSVAPAAEAYAPARTLHAVIGPYTVTFEVAPARRGPQSFRVTAVGAAESTALPRSVQLDLGQDAGAVKDLRVRFPYRLPGAIRPGKATAFTFVSSSVDVPAKGGWTATLTLVAGPAEQYTGALRYRVL</sequence>
<dbReference type="SUPFAM" id="SSF81296">
    <property type="entry name" value="E set domains"/>
    <property type="match status" value="1"/>
</dbReference>
<feature type="transmembrane region" description="Helical" evidence="10">
    <location>
        <begin position="328"/>
        <end position="352"/>
    </location>
</feature>
<evidence type="ECO:0000256" key="1">
    <source>
        <dbReference type="ARBA" id="ARBA00004651"/>
    </source>
</evidence>
<reference evidence="14 15" key="1">
    <citation type="submission" date="2020-03" db="EMBL/GenBank/DDBJ databases">
        <title>WGS of actinomycetes isolated from Thailand.</title>
        <authorList>
            <person name="Thawai C."/>
        </authorList>
    </citation>
    <scope>NUCLEOTIDE SEQUENCE [LARGE SCALE GENOMIC DNA]</scope>
    <source>
        <strain evidence="14 15">PRB2-1</strain>
    </source>
</reference>
<name>A0ABX0ZZL1_9ACTN</name>
<feature type="transmembrane region" description="Helical" evidence="10">
    <location>
        <begin position="191"/>
        <end position="212"/>
    </location>
</feature>
<feature type="transmembrane region" description="Helical" evidence="10">
    <location>
        <begin position="290"/>
        <end position="316"/>
    </location>
</feature>
<feature type="domain" description="CopC" evidence="12">
    <location>
        <begin position="33"/>
        <end position="129"/>
    </location>
</feature>
<keyword evidence="5 11" id="KW-0732">Signal</keyword>
<keyword evidence="3 10" id="KW-0812">Transmembrane</keyword>
<keyword evidence="2" id="KW-1003">Cell membrane</keyword>
<feature type="transmembrane region" description="Helical" evidence="10">
    <location>
        <begin position="234"/>
        <end position="252"/>
    </location>
</feature>
<dbReference type="PANTHER" id="PTHR34820:SF4">
    <property type="entry name" value="INNER MEMBRANE PROTEIN YEBZ"/>
    <property type="match status" value="1"/>
</dbReference>
<feature type="region of interest" description="Disordered" evidence="9">
    <location>
        <begin position="400"/>
        <end position="493"/>
    </location>
</feature>
<feature type="domain" description="Copper resistance protein D" evidence="13">
    <location>
        <begin position="328"/>
        <end position="402"/>
    </location>
</feature>
<evidence type="ECO:0000256" key="11">
    <source>
        <dbReference type="SAM" id="SignalP"/>
    </source>
</evidence>
<dbReference type="Gene3D" id="2.60.40.1220">
    <property type="match status" value="1"/>
</dbReference>
<dbReference type="Pfam" id="PF04234">
    <property type="entry name" value="CopC"/>
    <property type="match status" value="1"/>
</dbReference>
<evidence type="ECO:0000256" key="7">
    <source>
        <dbReference type="ARBA" id="ARBA00023008"/>
    </source>
</evidence>
<organism evidence="14 15">
    <name type="scientific">Actinacidiphila epipremni</name>
    <dbReference type="NCBI Taxonomy" id="2053013"/>
    <lineage>
        <taxon>Bacteria</taxon>
        <taxon>Bacillati</taxon>
        <taxon>Actinomycetota</taxon>
        <taxon>Actinomycetes</taxon>
        <taxon>Kitasatosporales</taxon>
        <taxon>Streptomycetaceae</taxon>
        <taxon>Actinacidiphila</taxon>
    </lineage>
</organism>
<evidence type="ECO:0000256" key="4">
    <source>
        <dbReference type="ARBA" id="ARBA00022723"/>
    </source>
</evidence>
<evidence type="ECO:0000313" key="15">
    <source>
        <dbReference type="Proteomes" id="UP000734511"/>
    </source>
</evidence>
<dbReference type="RefSeq" id="WP_167987141.1">
    <property type="nucleotide sequence ID" value="NZ_JAATEJ010000045.1"/>
</dbReference>
<evidence type="ECO:0000256" key="8">
    <source>
        <dbReference type="ARBA" id="ARBA00023136"/>
    </source>
</evidence>
<protein>
    <recommendedName>
        <fullName evidence="16">Copper resistance protein CopC</fullName>
    </recommendedName>
</protein>
<dbReference type="InterPro" id="IPR006311">
    <property type="entry name" value="TAT_signal"/>
</dbReference>
<dbReference type="Proteomes" id="UP000734511">
    <property type="component" value="Unassembled WGS sequence"/>
</dbReference>
<feature type="compositionally biased region" description="Low complexity" evidence="9">
    <location>
        <begin position="417"/>
        <end position="430"/>
    </location>
</feature>
<feature type="chain" id="PRO_5046482457" description="Copper resistance protein CopC" evidence="11">
    <location>
        <begin position="35"/>
        <end position="801"/>
    </location>
</feature>
<feature type="signal peptide" evidence="11">
    <location>
        <begin position="1"/>
        <end position="34"/>
    </location>
</feature>
<evidence type="ECO:0000259" key="13">
    <source>
        <dbReference type="Pfam" id="PF05425"/>
    </source>
</evidence>
<comment type="subcellular location">
    <subcellularLocation>
        <location evidence="1">Cell membrane</location>
        <topology evidence="1">Multi-pass membrane protein</topology>
    </subcellularLocation>
</comment>
<dbReference type="InterPro" id="IPR007348">
    <property type="entry name" value="CopC_dom"/>
</dbReference>
<dbReference type="InterPro" id="IPR014755">
    <property type="entry name" value="Cu-Rt/internalin_Ig-like"/>
</dbReference>
<evidence type="ECO:0000256" key="9">
    <source>
        <dbReference type="SAM" id="MobiDB-lite"/>
    </source>
</evidence>
<keyword evidence="15" id="KW-1185">Reference proteome</keyword>
<evidence type="ECO:0000256" key="2">
    <source>
        <dbReference type="ARBA" id="ARBA00022475"/>
    </source>
</evidence>
<dbReference type="InterPro" id="IPR014756">
    <property type="entry name" value="Ig_E-set"/>
</dbReference>
<keyword evidence="8 10" id="KW-0472">Membrane</keyword>
<feature type="transmembrane region" description="Helical" evidence="10">
    <location>
        <begin position="364"/>
        <end position="384"/>
    </location>
</feature>
<evidence type="ECO:0008006" key="16">
    <source>
        <dbReference type="Google" id="ProtNLM"/>
    </source>
</evidence>
<keyword evidence="4" id="KW-0479">Metal-binding</keyword>
<evidence type="ECO:0000256" key="10">
    <source>
        <dbReference type="SAM" id="Phobius"/>
    </source>
</evidence>
<feature type="transmembrane region" description="Helical" evidence="10">
    <location>
        <begin position="259"/>
        <end position="278"/>
    </location>
</feature>
<evidence type="ECO:0000256" key="6">
    <source>
        <dbReference type="ARBA" id="ARBA00022989"/>
    </source>
</evidence>
<feature type="transmembrane region" description="Helical" evidence="10">
    <location>
        <begin position="159"/>
        <end position="179"/>
    </location>
</feature>
<keyword evidence="7" id="KW-0186">Copper</keyword>
<evidence type="ECO:0000313" key="14">
    <source>
        <dbReference type="EMBL" id="NJP48317.1"/>
    </source>
</evidence>
<dbReference type="Pfam" id="PF05425">
    <property type="entry name" value="CopD"/>
    <property type="match status" value="1"/>
</dbReference>